<gene>
    <name evidence="3" type="ORF">AFUS01_LOCUS39782</name>
</gene>
<keyword evidence="1" id="KW-0732">Signal</keyword>
<keyword evidence="4" id="KW-1185">Reference proteome</keyword>
<organism evidence="3 4">
    <name type="scientific">Allacma fusca</name>
    <dbReference type="NCBI Taxonomy" id="39272"/>
    <lineage>
        <taxon>Eukaryota</taxon>
        <taxon>Metazoa</taxon>
        <taxon>Ecdysozoa</taxon>
        <taxon>Arthropoda</taxon>
        <taxon>Hexapoda</taxon>
        <taxon>Collembola</taxon>
        <taxon>Symphypleona</taxon>
        <taxon>Sminthuridae</taxon>
        <taxon>Allacma</taxon>
    </lineage>
</organism>
<dbReference type="SMART" id="SM01126">
    <property type="entry name" value="DDE_Tnp_IS1595"/>
    <property type="match status" value="1"/>
</dbReference>
<dbReference type="OrthoDB" id="424490at2759"/>
<protein>
    <recommendedName>
        <fullName evidence="2">ISXO2-like transposase domain-containing protein</fullName>
    </recommendedName>
</protein>
<dbReference type="PANTHER" id="PTHR47163">
    <property type="entry name" value="DDE_TNP_IS1595 DOMAIN-CONTAINING PROTEIN"/>
    <property type="match status" value="1"/>
</dbReference>
<evidence type="ECO:0000313" key="3">
    <source>
        <dbReference type="EMBL" id="CAG7829950.1"/>
    </source>
</evidence>
<evidence type="ECO:0000256" key="1">
    <source>
        <dbReference type="SAM" id="SignalP"/>
    </source>
</evidence>
<dbReference type="AlphaFoldDB" id="A0A8J2PN86"/>
<comment type="caution">
    <text evidence="3">The sequence shown here is derived from an EMBL/GenBank/DDBJ whole genome shotgun (WGS) entry which is preliminary data.</text>
</comment>
<dbReference type="Proteomes" id="UP000708208">
    <property type="component" value="Unassembled WGS sequence"/>
</dbReference>
<reference evidence="3" key="1">
    <citation type="submission" date="2021-06" db="EMBL/GenBank/DDBJ databases">
        <authorList>
            <person name="Hodson N. C."/>
            <person name="Mongue J. A."/>
            <person name="Jaron S. K."/>
        </authorList>
    </citation>
    <scope>NUCLEOTIDE SEQUENCE</scope>
</reference>
<dbReference type="Pfam" id="PF12762">
    <property type="entry name" value="DDE_Tnp_IS1595"/>
    <property type="match status" value="1"/>
</dbReference>
<accession>A0A8J2PN86</accession>
<dbReference type="InterPro" id="IPR024445">
    <property type="entry name" value="Tnp_ISXO2-like"/>
</dbReference>
<proteinExistence type="predicted"/>
<feature type="domain" description="ISXO2-like transposase" evidence="2">
    <location>
        <begin position="118"/>
        <end position="247"/>
    </location>
</feature>
<name>A0A8J2PN86_9HEXA</name>
<dbReference type="InterPro" id="IPR053164">
    <property type="entry name" value="IS1016-like_transposase"/>
</dbReference>
<sequence length="250" mass="28361">MAAVLEAVLANLALTEAQVNAMFEQHVFGIASFATTIRTDDEAFAFAVHTRLLNLVDISTCGKNGCQQQMQMTRRSDKPKFQGLQWHCPARLANGTVDDWFNFCWQVCCSVVAHNYVAIGGVGLTVEIDEAHLWKRKYHRGRILAQVDVWIFDGICRETKELFVQFVPNRTGVTLWPIINRRIKPGSRVINDQARVYQNLHLPQSGGWDHATVNHSEQFVDPVDASIHTNTTDVQWRLIRETVRGFSIVD</sequence>
<evidence type="ECO:0000313" key="4">
    <source>
        <dbReference type="Proteomes" id="UP000708208"/>
    </source>
</evidence>
<feature type="signal peptide" evidence="1">
    <location>
        <begin position="1"/>
        <end position="17"/>
    </location>
</feature>
<dbReference type="PANTHER" id="PTHR47163:SF2">
    <property type="entry name" value="SI:DKEY-17M8.2"/>
    <property type="match status" value="1"/>
</dbReference>
<evidence type="ECO:0000259" key="2">
    <source>
        <dbReference type="SMART" id="SM01126"/>
    </source>
</evidence>
<feature type="chain" id="PRO_5035154820" description="ISXO2-like transposase domain-containing protein" evidence="1">
    <location>
        <begin position="18"/>
        <end position="250"/>
    </location>
</feature>
<dbReference type="EMBL" id="CAJVCH010553582">
    <property type="protein sequence ID" value="CAG7829950.1"/>
    <property type="molecule type" value="Genomic_DNA"/>
</dbReference>